<keyword evidence="3" id="KW-1185">Reference proteome</keyword>
<evidence type="ECO:0000313" key="2">
    <source>
        <dbReference type="EMBL" id="CAG9801520.1"/>
    </source>
</evidence>
<evidence type="ECO:0000256" key="1">
    <source>
        <dbReference type="SAM" id="SignalP"/>
    </source>
</evidence>
<reference evidence="2" key="1">
    <citation type="submission" date="2022-01" db="EMBL/GenBank/DDBJ databases">
        <authorList>
            <person name="King R."/>
        </authorList>
    </citation>
    <scope>NUCLEOTIDE SEQUENCE</scope>
</reference>
<feature type="signal peptide" evidence="1">
    <location>
        <begin position="1"/>
        <end position="21"/>
    </location>
</feature>
<evidence type="ECO:0000313" key="3">
    <source>
        <dbReference type="Proteomes" id="UP001153620"/>
    </source>
</evidence>
<gene>
    <name evidence="2" type="ORF">CHIRRI_LOCUS4446</name>
</gene>
<dbReference type="AlphaFoldDB" id="A0A9N9RQ71"/>
<feature type="chain" id="PRO_5040505352" evidence="1">
    <location>
        <begin position="22"/>
        <end position="266"/>
    </location>
</feature>
<organism evidence="2 3">
    <name type="scientific">Chironomus riparius</name>
    <dbReference type="NCBI Taxonomy" id="315576"/>
    <lineage>
        <taxon>Eukaryota</taxon>
        <taxon>Metazoa</taxon>
        <taxon>Ecdysozoa</taxon>
        <taxon>Arthropoda</taxon>
        <taxon>Hexapoda</taxon>
        <taxon>Insecta</taxon>
        <taxon>Pterygota</taxon>
        <taxon>Neoptera</taxon>
        <taxon>Endopterygota</taxon>
        <taxon>Diptera</taxon>
        <taxon>Nematocera</taxon>
        <taxon>Chironomoidea</taxon>
        <taxon>Chironomidae</taxon>
        <taxon>Chironominae</taxon>
        <taxon>Chironomus</taxon>
    </lineage>
</organism>
<accession>A0A9N9RQ71</accession>
<protein>
    <submittedName>
        <fullName evidence="2">Uncharacterized protein</fullName>
    </submittedName>
</protein>
<dbReference type="Proteomes" id="UP001153620">
    <property type="component" value="Chromosome 1"/>
</dbReference>
<dbReference type="SUPFAM" id="SSF141571">
    <property type="entry name" value="Pentapeptide repeat-like"/>
    <property type="match status" value="1"/>
</dbReference>
<name>A0A9N9RQ71_9DIPT</name>
<dbReference type="OrthoDB" id="8068968at2759"/>
<proteinExistence type="predicted"/>
<reference evidence="2" key="2">
    <citation type="submission" date="2022-10" db="EMBL/GenBank/DDBJ databases">
        <authorList>
            <consortium name="ENA_rothamsted_submissions"/>
            <consortium name="culmorum"/>
            <person name="King R."/>
        </authorList>
    </citation>
    <scope>NUCLEOTIDE SEQUENCE</scope>
</reference>
<sequence>MSVKLFFVLLVVVFELSNVLTGPAVKSNYIEQENSCREVCGLCDCDGFYCEDECICECSIKDEDIDLQCIADMKTECDKNGLEYELLMQEATKERFLRQIRPNMMPFEKLSKNLVIIKKKREDSTVKAAPAEEPQATEDPHLAAPHLPGLNNPTLPELPHLDLSNLNFDNFNLDNLNLRNFDLGNLDLGNIDFGNLNLGAPIQPFQFPENFEPGRLMMNFRATTTPKPTEPPAHTLPTFPPLAPISFRPINFPRMHDLIVQPLHTV</sequence>
<keyword evidence="1" id="KW-0732">Signal</keyword>
<dbReference type="EMBL" id="OU895877">
    <property type="protein sequence ID" value="CAG9801520.1"/>
    <property type="molecule type" value="Genomic_DNA"/>
</dbReference>